<proteinExistence type="inferred from homology"/>
<dbReference type="STRING" id="334426.A0A0R3PCW5"/>
<gene>
    <name evidence="6" type="ORF">ACOC_LOCUS1709</name>
</gene>
<evidence type="ECO:0000313" key="8">
    <source>
        <dbReference type="WBParaSite" id="ACOC_0000170801-mRNA-1"/>
    </source>
</evidence>
<protein>
    <submittedName>
        <fullName evidence="8">Lysosomal Pro-X carboxypeptidase</fullName>
    </submittedName>
</protein>
<dbReference type="InterPro" id="IPR008758">
    <property type="entry name" value="Peptidase_S28"/>
</dbReference>
<dbReference type="Proteomes" id="UP000267027">
    <property type="component" value="Unassembled WGS sequence"/>
</dbReference>
<dbReference type="WBParaSite" id="ACOC_0000170801-mRNA-1">
    <property type="protein sequence ID" value="ACOC_0000170801-mRNA-1"/>
    <property type="gene ID" value="ACOC_0000170801"/>
</dbReference>
<evidence type="ECO:0000256" key="4">
    <source>
        <dbReference type="ARBA" id="ARBA00022801"/>
    </source>
</evidence>
<keyword evidence="7" id="KW-1185">Reference proteome</keyword>
<evidence type="ECO:0000256" key="2">
    <source>
        <dbReference type="ARBA" id="ARBA00022670"/>
    </source>
</evidence>
<name>A0A0R3PCW5_ANGCS</name>
<reference evidence="6 7" key="2">
    <citation type="submission" date="2018-11" db="EMBL/GenBank/DDBJ databases">
        <authorList>
            <consortium name="Pathogen Informatics"/>
        </authorList>
    </citation>
    <scope>NUCLEOTIDE SEQUENCE [LARGE SCALE GENOMIC DNA]</scope>
    <source>
        <strain evidence="6 7">Costa Rica</strain>
    </source>
</reference>
<dbReference type="InterPro" id="IPR029058">
    <property type="entry name" value="AB_hydrolase_fold"/>
</dbReference>
<keyword evidence="5" id="KW-0325">Glycoprotein</keyword>
<dbReference type="Gene3D" id="1.20.120.980">
    <property type="entry name" value="Serine carboxypeptidase S28, SKS domain"/>
    <property type="match status" value="2"/>
</dbReference>
<organism evidence="8">
    <name type="scientific">Angiostrongylus costaricensis</name>
    <name type="common">Nematode worm</name>
    <dbReference type="NCBI Taxonomy" id="334426"/>
    <lineage>
        <taxon>Eukaryota</taxon>
        <taxon>Metazoa</taxon>
        <taxon>Ecdysozoa</taxon>
        <taxon>Nematoda</taxon>
        <taxon>Chromadorea</taxon>
        <taxon>Rhabditida</taxon>
        <taxon>Rhabditina</taxon>
        <taxon>Rhabditomorpha</taxon>
        <taxon>Strongyloidea</taxon>
        <taxon>Metastrongylidae</taxon>
        <taxon>Angiostrongylus</taxon>
    </lineage>
</organism>
<dbReference type="PANTHER" id="PTHR11010:SF38">
    <property type="entry name" value="LYSOSOMAL PRO-X CARBOXYPEPTIDASE"/>
    <property type="match status" value="1"/>
</dbReference>
<dbReference type="GO" id="GO:0070008">
    <property type="term" value="F:serine-type exopeptidase activity"/>
    <property type="evidence" value="ECO:0007669"/>
    <property type="project" value="InterPro"/>
</dbReference>
<evidence type="ECO:0000313" key="6">
    <source>
        <dbReference type="EMBL" id="VDM53294.1"/>
    </source>
</evidence>
<comment type="similarity">
    <text evidence="1">Belongs to the peptidase S28 family.</text>
</comment>
<dbReference type="AlphaFoldDB" id="A0A0R3PCW5"/>
<keyword evidence="2" id="KW-0645">Protease</keyword>
<reference evidence="8" key="1">
    <citation type="submission" date="2017-02" db="UniProtKB">
        <authorList>
            <consortium name="WormBaseParasite"/>
        </authorList>
    </citation>
    <scope>IDENTIFICATION</scope>
</reference>
<sequence length="225" mass="26076">MFLIARGRSYLNELFHLEDKSRLASEDDYKFLSDYIKEVFETMALVNYPYPAEFFSLLPAWPVKVVNLYYNYTGTTKSLCANPSFCPSAEASIGDPRVWTWRYCTEMLMPQCSSGWPNDFYWKTCPFNVEREVEECKTWFDKIGFDRSMFRPRWITQNFGSEFPSASNIVFSNGYLDPWSCGGWSLTPKIEGSLVSIILQNGAHHYDLRGAHSNDTDEMIIMSLL</sequence>
<dbReference type="InterPro" id="IPR042269">
    <property type="entry name" value="Ser_carbopepase_S28_SKS"/>
</dbReference>
<dbReference type="OMA" id="THEACNG"/>
<evidence type="ECO:0000256" key="5">
    <source>
        <dbReference type="ARBA" id="ARBA00023180"/>
    </source>
</evidence>
<dbReference type="PANTHER" id="PTHR11010">
    <property type="entry name" value="PROTEASE S28 PRO-X CARBOXYPEPTIDASE-RELATED"/>
    <property type="match status" value="1"/>
</dbReference>
<evidence type="ECO:0000256" key="3">
    <source>
        <dbReference type="ARBA" id="ARBA00022729"/>
    </source>
</evidence>
<dbReference type="GO" id="GO:0008239">
    <property type="term" value="F:dipeptidyl-peptidase activity"/>
    <property type="evidence" value="ECO:0007669"/>
    <property type="project" value="TreeGrafter"/>
</dbReference>
<dbReference type="EMBL" id="UYYA01000274">
    <property type="protein sequence ID" value="VDM53294.1"/>
    <property type="molecule type" value="Genomic_DNA"/>
</dbReference>
<evidence type="ECO:0000256" key="1">
    <source>
        <dbReference type="ARBA" id="ARBA00011079"/>
    </source>
</evidence>
<dbReference type="Pfam" id="PF05577">
    <property type="entry name" value="Peptidase_S28"/>
    <property type="match status" value="1"/>
</dbReference>
<dbReference type="GO" id="GO:0006508">
    <property type="term" value="P:proteolysis"/>
    <property type="evidence" value="ECO:0007669"/>
    <property type="project" value="UniProtKB-KW"/>
</dbReference>
<dbReference type="Gene3D" id="3.40.50.1820">
    <property type="entry name" value="alpha/beta hydrolase"/>
    <property type="match status" value="1"/>
</dbReference>
<keyword evidence="4" id="KW-0378">Hydrolase</keyword>
<keyword evidence="3" id="KW-0732">Signal</keyword>
<evidence type="ECO:0000313" key="7">
    <source>
        <dbReference type="Proteomes" id="UP000267027"/>
    </source>
</evidence>
<dbReference type="OrthoDB" id="2130629at2759"/>
<accession>A0A0R3PCW5</accession>